<dbReference type="Proteomes" id="UP000292340">
    <property type="component" value="Unassembled WGS sequence"/>
</dbReference>
<sequence>MMVSKPDAVCEEAAGNASLLATAPLSCGPDADGSVITGQCVYYIVPLAGSVIDNSAWHAHVRLETSMPLKAQMARQERKKLLALPLKPRRTTSGIQTPYNATTVSAIYNTNHDMGVFISAAVKTMNSKFTLVDIKELGKKWVYQFYTDPSIGPAAVMDAFQAALSTEMQTMPPSKVVDNPITKIESQTTVLA</sequence>
<gene>
    <name evidence="1" type="ORF">AA0115_g11775</name>
</gene>
<evidence type="ECO:0000313" key="1">
    <source>
        <dbReference type="EMBL" id="RYN17565.1"/>
    </source>
</evidence>
<protein>
    <submittedName>
        <fullName evidence="1">Uncharacterized protein</fullName>
    </submittedName>
</protein>
<evidence type="ECO:0000313" key="2">
    <source>
        <dbReference type="Proteomes" id="UP000292340"/>
    </source>
</evidence>
<proteinExistence type="predicted"/>
<reference evidence="1" key="1">
    <citation type="submission" date="2017-10" db="EMBL/GenBank/DDBJ databases">
        <authorList>
            <person name="Armitage A.D."/>
            <person name="Barbara D.J."/>
            <person name="Woodhall J.W."/>
            <person name="Sreenivasaprasad S."/>
            <person name="Lane C.R."/>
            <person name="Clarkson J.P."/>
            <person name="Harrison R.J."/>
        </authorList>
    </citation>
    <scope>NUCLEOTIDE SEQUENCE</scope>
    <source>
        <strain evidence="1">FERA 1164</strain>
    </source>
</reference>
<organism evidence="1 2">
    <name type="scientific">Alternaria tenuissima</name>
    <dbReference type="NCBI Taxonomy" id="119927"/>
    <lineage>
        <taxon>Eukaryota</taxon>
        <taxon>Fungi</taxon>
        <taxon>Dikarya</taxon>
        <taxon>Ascomycota</taxon>
        <taxon>Pezizomycotina</taxon>
        <taxon>Dothideomycetes</taxon>
        <taxon>Pleosporomycetidae</taxon>
        <taxon>Pleosporales</taxon>
        <taxon>Pleosporineae</taxon>
        <taxon>Pleosporaceae</taxon>
        <taxon>Alternaria</taxon>
        <taxon>Alternaria sect. Alternaria</taxon>
        <taxon>Alternaria alternata complex</taxon>
    </lineage>
</organism>
<reference evidence="1" key="2">
    <citation type="journal article" date="2019" name="bioRxiv">
        <title>Genomics, evolutionary history and diagnostics of the Alternaria alternata species group including apple and Asian pear pathotypes.</title>
        <authorList>
            <person name="Armitage A.D."/>
            <person name="Cockerton H.M."/>
            <person name="Sreenivasaprasad S."/>
            <person name="Woodhall J.W."/>
            <person name="Lane C.R."/>
            <person name="Harrison R.J."/>
            <person name="Clarkson J.P."/>
        </authorList>
    </citation>
    <scope>NUCLEOTIDE SEQUENCE</scope>
    <source>
        <strain evidence="1">FERA 1164</strain>
    </source>
</reference>
<dbReference type="EMBL" id="PDXB01000058">
    <property type="protein sequence ID" value="RYN17565.1"/>
    <property type="molecule type" value="Genomic_DNA"/>
</dbReference>
<accession>A0AB37W023</accession>
<comment type="caution">
    <text evidence="1">The sequence shown here is derived from an EMBL/GenBank/DDBJ whole genome shotgun (WGS) entry which is preliminary data.</text>
</comment>
<dbReference type="AlphaFoldDB" id="A0AB37W023"/>
<name>A0AB37W023_9PLEO</name>